<dbReference type="InterPro" id="IPR025351">
    <property type="entry name" value="Pvc16_N"/>
</dbReference>
<sequence>MYQAIHATSISLKKYLGDQIKADTFLYATGAPYRVRGMDVYLNTPKEMEDNSLEGISLWLYRVVRDDQRLNDPPVRISPNALKLPPLPLRLHYLVTPLTLRTNKGDPDTEQYLLGKAMQCLHSHAVFRGTDLQQELSGTAAELHVRLESLALEELTRVWDALEGSYQLSVSYEVSVVNIDTAISPEPVTPVLEVVPRTGVIVGVS</sequence>
<organism evidence="2 3">
    <name type="scientific">Dyella flagellata</name>
    <dbReference type="NCBI Taxonomy" id="1867833"/>
    <lineage>
        <taxon>Bacteria</taxon>
        <taxon>Pseudomonadati</taxon>
        <taxon>Pseudomonadota</taxon>
        <taxon>Gammaproteobacteria</taxon>
        <taxon>Lysobacterales</taxon>
        <taxon>Rhodanobacteraceae</taxon>
        <taxon>Dyella</taxon>
    </lineage>
</organism>
<evidence type="ECO:0000313" key="2">
    <source>
        <dbReference type="EMBL" id="GLQ89908.1"/>
    </source>
</evidence>
<proteinExistence type="predicted"/>
<accession>A0ABQ5XHA6</accession>
<feature type="domain" description="Pvc16 N-terminal" evidence="1">
    <location>
        <begin position="15"/>
        <end position="192"/>
    </location>
</feature>
<evidence type="ECO:0000259" key="1">
    <source>
        <dbReference type="Pfam" id="PF14065"/>
    </source>
</evidence>
<evidence type="ECO:0000313" key="3">
    <source>
        <dbReference type="Proteomes" id="UP001156627"/>
    </source>
</evidence>
<keyword evidence="3" id="KW-1185">Reference proteome</keyword>
<comment type="caution">
    <text evidence="2">The sequence shown here is derived from an EMBL/GenBank/DDBJ whole genome shotgun (WGS) entry which is preliminary data.</text>
</comment>
<reference evidence="3" key="1">
    <citation type="journal article" date="2019" name="Int. J. Syst. Evol. Microbiol.">
        <title>The Global Catalogue of Microorganisms (GCM) 10K type strain sequencing project: providing services to taxonomists for standard genome sequencing and annotation.</title>
        <authorList>
            <consortium name="The Broad Institute Genomics Platform"/>
            <consortium name="The Broad Institute Genome Sequencing Center for Infectious Disease"/>
            <person name="Wu L."/>
            <person name="Ma J."/>
        </authorList>
    </citation>
    <scope>NUCLEOTIDE SEQUENCE [LARGE SCALE GENOMIC DNA]</scope>
    <source>
        <strain evidence="3">NBRC 111981</strain>
    </source>
</reference>
<dbReference type="Pfam" id="PF14065">
    <property type="entry name" value="Pvc16_N"/>
    <property type="match status" value="1"/>
</dbReference>
<dbReference type="RefSeq" id="WP_284333344.1">
    <property type="nucleotide sequence ID" value="NZ_BSOA01000044.1"/>
</dbReference>
<name>A0ABQ5XHA6_9GAMM</name>
<dbReference type="Proteomes" id="UP001156627">
    <property type="component" value="Unassembled WGS sequence"/>
</dbReference>
<protein>
    <recommendedName>
        <fullName evidence="1">Pvc16 N-terminal domain-containing protein</fullName>
    </recommendedName>
</protein>
<gene>
    <name evidence="2" type="ORF">GCM10007898_34830</name>
</gene>
<dbReference type="EMBL" id="BSOA01000044">
    <property type="protein sequence ID" value="GLQ89908.1"/>
    <property type="molecule type" value="Genomic_DNA"/>
</dbReference>